<accession>A0ABS7XP03</accession>
<comment type="caution">
    <text evidence="1">The sequence shown here is derived from an EMBL/GenBank/DDBJ whole genome shotgun (WGS) entry which is preliminary data.</text>
</comment>
<evidence type="ECO:0008006" key="3">
    <source>
        <dbReference type="Google" id="ProtNLM"/>
    </source>
</evidence>
<dbReference type="InterPro" id="IPR011659">
    <property type="entry name" value="WD40"/>
</dbReference>
<keyword evidence="2" id="KW-1185">Reference proteome</keyword>
<gene>
    <name evidence="1" type="ORF">LBU54_04000</name>
</gene>
<dbReference type="Proteomes" id="UP001198901">
    <property type="component" value="Unassembled WGS sequence"/>
</dbReference>
<evidence type="ECO:0000313" key="1">
    <source>
        <dbReference type="EMBL" id="MCA0131734.1"/>
    </source>
</evidence>
<sequence length="288" mass="32518">MKLTHYTLLFFLALAINACVNKGHKLNVDKEASLEEIYLGQKPPGLEPVLFAPEIIKTEYREAEAAFSPDLKAFYFRRRGGEYANNALVVVELKEGNWVESDIAPKSGEPFIAPDGNTMHLGRNYRTKDSIGWSAVKRLGAPFDNFPIMRLTAASNGTCYFDEASKDGPLRYSRLVDGKFEEPKTLNVDVGLWNAHPFIAPDESYIIWDDQREIGYGDSDLYISFRQQDNSWGPAINLGDKINTKFEDAFGSISPDGKYFFFHRSYGGNKADIFWVDAKIIFSLKNNP</sequence>
<dbReference type="EMBL" id="JAIUJR010000002">
    <property type="protein sequence ID" value="MCA0131734.1"/>
    <property type="molecule type" value="Genomic_DNA"/>
</dbReference>
<protein>
    <recommendedName>
        <fullName evidence="3">WD40 repeat protein</fullName>
    </recommendedName>
</protein>
<dbReference type="SUPFAM" id="SSF82171">
    <property type="entry name" value="DPP6 N-terminal domain-like"/>
    <property type="match status" value="1"/>
</dbReference>
<organism evidence="1 2">
    <name type="scientific">Winogradskyella alexanderae</name>
    <dbReference type="NCBI Taxonomy" id="2877123"/>
    <lineage>
        <taxon>Bacteria</taxon>
        <taxon>Pseudomonadati</taxon>
        <taxon>Bacteroidota</taxon>
        <taxon>Flavobacteriia</taxon>
        <taxon>Flavobacteriales</taxon>
        <taxon>Flavobacteriaceae</taxon>
        <taxon>Winogradskyella</taxon>
    </lineage>
</organism>
<evidence type="ECO:0000313" key="2">
    <source>
        <dbReference type="Proteomes" id="UP001198901"/>
    </source>
</evidence>
<reference evidence="2" key="1">
    <citation type="submission" date="2023-07" db="EMBL/GenBank/DDBJ databases">
        <authorList>
            <person name="Yue Y."/>
        </authorList>
    </citation>
    <scope>NUCLEOTIDE SEQUENCE [LARGE SCALE GENOMIC DNA]</scope>
    <source>
        <strain evidence="2">D23</strain>
    </source>
</reference>
<proteinExistence type="predicted"/>
<dbReference type="Pfam" id="PF07676">
    <property type="entry name" value="PD40"/>
    <property type="match status" value="1"/>
</dbReference>
<name>A0ABS7XP03_9FLAO</name>
<dbReference type="RefSeq" id="WP_224526222.1">
    <property type="nucleotide sequence ID" value="NZ_JAIUJR010000002.1"/>
</dbReference>